<dbReference type="InterPro" id="IPR011990">
    <property type="entry name" value="TPR-like_helical_dom_sf"/>
</dbReference>
<comment type="similarity">
    <text evidence="4">Belongs to the BamD family.</text>
</comment>
<dbReference type="GO" id="GO:0043165">
    <property type="term" value="P:Gram-negative-bacterium-type cell outer membrane assembly"/>
    <property type="evidence" value="ECO:0007669"/>
    <property type="project" value="UniProtKB-UniRule"/>
</dbReference>
<keyword evidence="3 4" id="KW-0998">Cell outer membrane</keyword>
<dbReference type="Gene3D" id="1.25.40.10">
    <property type="entry name" value="Tetratricopeptide repeat domain"/>
    <property type="match status" value="1"/>
</dbReference>
<dbReference type="EMBL" id="CP042426">
    <property type="protein sequence ID" value="QFQ32385.1"/>
    <property type="molecule type" value="Genomic_DNA"/>
</dbReference>
<dbReference type="GO" id="GO:0051205">
    <property type="term" value="P:protein insertion into membrane"/>
    <property type="evidence" value="ECO:0007669"/>
    <property type="project" value="UniProtKB-UniRule"/>
</dbReference>
<dbReference type="SUPFAM" id="SSF48452">
    <property type="entry name" value="TPR-like"/>
    <property type="match status" value="1"/>
</dbReference>
<name>A0A5J6ZE74_9GAMM</name>
<sequence>MLKKNILIIFILLFTYSLAYSHNIQQKKFIQEKIFYEYCKKELKENKFDSAILHLESMKKKNISNFYLDKIQINLIYAYYKVENFNMAQKNINEFIKLYPKHTNIDYIFYIKSLINISLDKNIFSKILNIKSYKSDPIYAKKAFFELKNFLYHYPESIYIINVKKDLFALKQRLLNYDFEILKYYFNRKEYIAVINRGEEILKKYPETFSAREVLNYIRQSFIELKMFNTAKKISKVILLNKV</sequence>
<evidence type="ECO:0000313" key="6">
    <source>
        <dbReference type="EMBL" id="QFQ32385.1"/>
    </source>
</evidence>
<reference evidence="6 7" key="1">
    <citation type="submission" date="2019-07" db="EMBL/GenBank/DDBJ databases">
        <title>Buchnera limit thermal tolerance of host aphids.</title>
        <authorList>
            <person name="Zhang B."/>
            <person name="Moran N."/>
        </authorList>
    </citation>
    <scope>NUCLEOTIDE SEQUENCE [LARGE SCALE GENOMIC DNA]</scope>
    <source>
        <strain evidence="6 7">Ago-UT1</strain>
    </source>
</reference>
<evidence type="ECO:0000313" key="7">
    <source>
        <dbReference type="Proteomes" id="UP000326914"/>
    </source>
</evidence>
<evidence type="ECO:0000256" key="4">
    <source>
        <dbReference type="HAMAP-Rule" id="MF_00922"/>
    </source>
</evidence>
<dbReference type="InterPro" id="IPR017689">
    <property type="entry name" value="BamD"/>
</dbReference>
<evidence type="ECO:0000256" key="1">
    <source>
        <dbReference type="ARBA" id="ARBA00022729"/>
    </source>
</evidence>
<comment type="subcellular location">
    <subcellularLocation>
        <location evidence="4">Cell outer membrane</location>
    </subcellularLocation>
</comment>
<dbReference type="GO" id="GO:0009279">
    <property type="term" value="C:cell outer membrane"/>
    <property type="evidence" value="ECO:0007669"/>
    <property type="project" value="UniProtKB-SubCell"/>
</dbReference>
<dbReference type="OrthoDB" id="9779191at2"/>
<dbReference type="HAMAP" id="MF_00922">
    <property type="entry name" value="OM_assembly_BamD"/>
    <property type="match status" value="1"/>
</dbReference>
<comment type="subunit">
    <text evidence="4">Part of the Bam complex, which is composed of the outer membrane protein BamA, and four lipoproteins BamB, BamC, BamD and BamE.</text>
</comment>
<dbReference type="Proteomes" id="UP000326914">
    <property type="component" value="Chromosome"/>
</dbReference>
<proteinExistence type="inferred from homology"/>
<dbReference type="CDD" id="cd15830">
    <property type="entry name" value="BamD"/>
    <property type="match status" value="1"/>
</dbReference>
<dbReference type="InterPro" id="IPR039565">
    <property type="entry name" value="BamD-like"/>
</dbReference>
<protein>
    <recommendedName>
        <fullName evidence="4">Outer membrane protein assembly factor BamD</fullName>
    </recommendedName>
</protein>
<organism evidence="6 7">
    <name type="scientific">Buchnera aphidicola</name>
    <name type="common">Aphis gossypii</name>
    <dbReference type="NCBI Taxonomy" id="98785"/>
    <lineage>
        <taxon>Bacteria</taxon>
        <taxon>Pseudomonadati</taxon>
        <taxon>Pseudomonadota</taxon>
        <taxon>Gammaproteobacteria</taxon>
        <taxon>Enterobacterales</taxon>
        <taxon>Erwiniaceae</taxon>
        <taxon>Buchnera</taxon>
    </lineage>
</organism>
<dbReference type="AlphaFoldDB" id="A0A5J6ZE74"/>
<gene>
    <name evidence="4" type="primary">bamD</name>
    <name evidence="6" type="ORF">FQV32_02230</name>
</gene>
<evidence type="ECO:0000259" key="5">
    <source>
        <dbReference type="Pfam" id="PF13525"/>
    </source>
</evidence>
<keyword evidence="2 4" id="KW-0472">Membrane</keyword>
<dbReference type="Pfam" id="PF13525">
    <property type="entry name" value="YfiO"/>
    <property type="match status" value="1"/>
</dbReference>
<evidence type="ECO:0000256" key="2">
    <source>
        <dbReference type="ARBA" id="ARBA00023136"/>
    </source>
</evidence>
<keyword evidence="1 4" id="KW-0732">Signal</keyword>
<dbReference type="NCBIfam" id="TIGR03302">
    <property type="entry name" value="OM_YfiO"/>
    <property type="match status" value="1"/>
</dbReference>
<evidence type="ECO:0000256" key="3">
    <source>
        <dbReference type="ARBA" id="ARBA00023237"/>
    </source>
</evidence>
<accession>A0A5J6ZE74</accession>
<feature type="domain" description="Outer membrane lipoprotein BamD-like" evidence="5">
    <location>
        <begin position="31"/>
        <end position="234"/>
    </location>
</feature>
<comment type="function">
    <text evidence="4">Part of the outer membrane protein assembly complex, which is involved in assembly and insertion of beta-barrel proteins into the outer membrane. Constitutes, with BamA, the core component of the assembly machinery.</text>
</comment>